<evidence type="ECO:0000313" key="2">
    <source>
        <dbReference type="Proteomes" id="UP000006437"/>
    </source>
</evidence>
<sequence length="174" mass="20372">MVLEAALKGHFSIGLEGSDISFKQQRAEWRLLGENLKTCDITKPFELLLNDDIYKFDIITAWEVLEHIKEEDLEQLFKNIHNHLSDNGRFIASIANWDDIDPITGINWHVTKHDYEWWKNKFEEFGFTICTEELSVYDLARGGYNPPHCYEEPYQEVDLTKGFHIVVIKNGIKI</sequence>
<comment type="caution">
    <text evidence="1">The sequence shown here is derived from an EMBL/GenBank/DDBJ whole genome shotgun (WGS) entry which is preliminary data.</text>
</comment>
<evidence type="ECO:0000313" key="1">
    <source>
        <dbReference type="EMBL" id="EHL15451.1"/>
    </source>
</evidence>
<dbReference type="Gene3D" id="3.40.50.150">
    <property type="entry name" value="Vaccinia Virus protein VP39"/>
    <property type="match status" value="1"/>
</dbReference>
<dbReference type="EMBL" id="AFZE01000013">
    <property type="protein sequence ID" value="EHL15451.1"/>
    <property type="molecule type" value="Genomic_DNA"/>
</dbReference>
<reference evidence="1 2" key="1">
    <citation type="submission" date="2011-08" db="EMBL/GenBank/DDBJ databases">
        <title>The Genome Sequence of Eubacteriaceae bacterium ACC19a.</title>
        <authorList>
            <consortium name="The Broad Institute Genome Sequencing Platform"/>
            <person name="Earl A."/>
            <person name="Ward D."/>
            <person name="Feldgarden M."/>
            <person name="Gevers D."/>
            <person name="Sizova M."/>
            <person name="Hazen A."/>
            <person name="Epstein S."/>
            <person name="Young S.K."/>
            <person name="Zeng Q."/>
            <person name="Gargeya S."/>
            <person name="Fitzgerald M."/>
            <person name="Haas B."/>
            <person name="Abouelleil A."/>
            <person name="Alvarado L."/>
            <person name="Arachchi H.M."/>
            <person name="Berlin A."/>
            <person name="Brown A."/>
            <person name="Chapman S.B."/>
            <person name="Chen Z."/>
            <person name="Dunbar C."/>
            <person name="Freedman E."/>
            <person name="Gearin G."/>
            <person name="Gellesch M."/>
            <person name="Goldberg J."/>
            <person name="Griggs A."/>
            <person name="Gujja S."/>
            <person name="Heiman D."/>
            <person name="Howarth C."/>
            <person name="Larson L."/>
            <person name="Lui A."/>
            <person name="MacDonald P.J.P."/>
            <person name="Montmayeur A."/>
            <person name="Murphy C."/>
            <person name="Neiman D."/>
            <person name="Pearson M."/>
            <person name="Priest M."/>
            <person name="Roberts A."/>
            <person name="Saif S."/>
            <person name="Shea T."/>
            <person name="Shenoy N."/>
            <person name="Sisk P."/>
            <person name="Stolte C."/>
            <person name="Sykes S."/>
            <person name="Wortman J."/>
            <person name="Nusbaum C."/>
            <person name="Birren B."/>
        </authorList>
    </citation>
    <scope>NUCLEOTIDE SEQUENCE [LARGE SCALE GENOMIC DNA]</scope>
    <source>
        <strain evidence="1 2">ACC19a</strain>
    </source>
</reference>
<dbReference type="BioCyc" id="EBAC796937-HMP:GMGH-1848-MONOMER"/>
<dbReference type="SUPFAM" id="SSF53335">
    <property type="entry name" value="S-adenosyl-L-methionine-dependent methyltransferases"/>
    <property type="match status" value="1"/>
</dbReference>
<organism evidence="1 2">
    <name type="scientific">Peptoanaerobacter stomatis</name>
    <dbReference type="NCBI Taxonomy" id="796937"/>
    <lineage>
        <taxon>Bacteria</taxon>
        <taxon>Bacillati</taxon>
        <taxon>Bacillota</taxon>
        <taxon>Clostridia</taxon>
        <taxon>Peptostreptococcales</taxon>
        <taxon>Filifactoraceae</taxon>
        <taxon>Peptoanaerobacter</taxon>
    </lineage>
</organism>
<accession>G9X0A4</accession>
<dbReference type="HOGENOM" id="CLU_1538632_0_0_9"/>
<name>G9X0A4_9FIRM</name>
<dbReference type="AlphaFoldDB" id="G9X0A4"/>
<protein>
    <recommendedName>
        <fullName evidence="3">Methyltransferase domain protein</fullName>
    </recommendedName>
</protein>
<proteinExistence type="predicted"/>
<dbReference type="Pfam" id="PF13489">
    <property type="entry name" value="Methyltransf_23"/>
    <property type="match status" value="1"/>
</dbReference>
<dbReference type="Proteomes" id="UP000006437">
    <property type="component" value="Unassembled WGS sequence"/>
</dbReference>
<evidence type="ECO:0008006" key="3">
    <source>
        <dbReference type="Google" id="ProtNLM"/>
    </source>
</evidence>
<gene>
    <name evidence="1" type="ORF">HMPREF9629_01840</name>
</gene>
<dbReference type="InterPro" id="IPR029063">
    <property type="entry name" value="SAM-dependent_MTases_sf"/>
</dbReference>